<gene>
    <name evidence="2" type="ORF">BKP64_18670</name>
</gene>
<evidence type="ECO:0000313" key="2">
    <source>
        <dbReference type="EMBL" id="AOY90021.1"/>
    </source>
</evidence>
<name>A0A1D9GR84_9GAMM</name>
<dbReference type="Proteomes" id="UP000177445">
    <property type="component" value="Chromosome"/>
</dbReference>
<dbReference type="EMBL" id="CP017715">
    <property type="protein sequence ID" value="AOY90021.1"/>
    <property type="molecule type" value="Genomic_DNA"/>
</dbReference>
<dbReference type="Pfam" id="PF03861">
    <property type="entry name" value="ANTAR"/>
    <property type="match status" value="1"/>
</dbReference>
<dbReference type="Gene3D" id="1.10.10.10">
    <property type="entry name" value="Winged helix-like DNA-binding domain superfamily/Winged helix DNA-binding domain"/>
    <property type="match status" value="1"/>
</dbReference>
<accession>A0A1D9GR84</accession>
<dbReference type="AlphaFoldDB" id="A0A1D9GR84"/>
<evidence type="ECO:0000313" key="3">
    <source>
        <dbReference type="Proteomes" id="UP000177445"/>
    </source>
</evidence>
<dbReference type="OrthoDB" id="6884255at2"/>
<dbReference type="InterPro" id="IPR011006">
    <property type="entry name" value="CheY-like_superfamily"/>
</dbReference>
<dbReference type="PROSITE" id="PS50921">
    <property type="entry name" value="ANTAR"/>
    <property type="match status" value="1"/>
</dbReference>
<dbReference type="KEGG" id="msq:BKP64_18670"/>
<evidence type="ECO:0000259" key="1">
    <source>
        <dbReference type="PROSITE" id="PS50921"/>
    </source>
</evidence>
<dbReference type="STRING" id="1874317.BKP64_18670"/>
<dbReference type="RefSeq" id="WP_070973350.1">
    <property type="nucleotide sequence ID" value="NZ_CP017715.1"/>
</dbReference>
<dbReference type="GO" id="GO:0003723">
    <property type="term" value="F:RNA binding"/>
    <property type="evidence" value="ECO:0007669"/>
    <property type="project" value="InterPro"/>
</dbReference>
<sequence>MTERNQSFSSRRKLLLIDCDDRTQQMLTKSIRRLGMEATSADPDAQNLDENILAVIVEIDELQSQKILNQARKQALPIIALSRHETLSQIQSAIRVGATAMLNRPLTQSSVYTTLMMASNLKERINALEAENSRQSLQLQARPQIAKAVARLMTDLKIDEHDAFDRIRTLSMELNISIEAICADIEQMEPTIGVRK</sequence>
<keyword evidence="3" id="KW-1185">Reference proteome</keyword>
<dbReference type="InterPro" id="IPR005561">
    <property type="entry name" value="ANTAR"/>
</dbReference>
<protein>
    <submittedName>
        <fullName evidence="2">Response regulator</fullName>
    </submittedName>
</protein>
<reference evidence="2 3" key="1">
    <citation type="submission" date="2016-10" db="EMBL/GenBank/DDBJ databases">
        <title>Marinobacter salinus sp. nov., a moderately halophilic bacterium isolated from a tidal flat environment.</title>
        <authorList>
            <person name="Park S.-J."/>
        </authorList>
    </citation>
    <scope>NUCLEOTIDE SEQUENCE [LARGE SCALE GENOMIC DNA]</scope>
    <source>
        <strain evidence="2 3">Hb8</strain>
    </source>
</reference>
<dbReference type="InterPro" id="IPR049021">
    <property type="entry name" value="AmiR_N"/>
</dbReference>
<dbReference type="InterPro" id="IPR036388">
    <property type="entry name" value="WH-like_DNA-bd_sf"/>
</dbReference>
<proteinExistence type="predicted"/>
<dbReference type="SMART" id="SM01012">
    <property type="entry name" value="ANTAR"/>
    <property type="match status" value="1"/>
</dbReference>
<feature type="domain" description="ANTAR" evidence="1">
    <location>
        <begin position="125"/>
        <end position="186"/>
    </location>
</feature>
<dbReference type="Gene3D" id="3.40.50.2300">
    <property type="match status" value="1"/>
</dbReference>
<dbReference type="SUPFAM" id="SSF52172">
    <property type="entry name" value="CheY-like"/>
    <property type="match status" value="1"/>
</dbReference>
<organism evidence="2 3">
    <name type="scientific">Marinobacter salinus</name>
    <dbReference type="NCBI Taxonomy" id="1874317"/>
    <lineage>
        <taxon>Bacteria</taxon>
        <taxon>Pseudomonadati</taxon>
        <taxon>Pseudomonadota</taxon>
        <taxon>Gammaproteobacteria</taxon>
        <taxon>Pseudomonadales</taxon>
        <taxon>Marinobacteraceae</taxon>
        <taxon>Marinobacter</taxon>
    </lineage>
</organism>
<dbReference type="Pfam" id="PF21332">
    <property type="entry name" value="AmiR_N"/>
    <property type="match status" value="1"/>
</dbReference>